<feature type="transmembrane region" description="Helical" evidence="1">
    <location>
        <begin position="90"/>
        <end position="110"/>
    </location>
</feature>
<organism evidence="2 3">
    <name type="scientific">Holothuria leucospilota</name>
    <name type="common">Black long sea cucumber</name>
    <name type="synonym">Mertensiothuria leucospilota</name>
    <dbReference type="NCBI Taxonomy" id="206669"/>
    <lineage>
        <taxon>Eukaryota</taxon>
        <taxon>Metazoa</taxon>
        <taxon>Echinodermata</taxon>
        <taxon>Eleutherozoa</taxon>
        <taxon>Echinozoa</taxon>
        <taxon>Holothuroidea</taxon>
        <taxon>Aspidochirotacea</taxon>
        <taxon>Aspidochirotida</taxon>
        <taxon>Holothuriidae</taxon>
        <taxon>Holothuria</taxon>
    </lineage>
</organism>
<feature type="transmembrane region" description="Helical" evidence="1">
    <location>
        <begin position="61"/>
        <end position="78"/>
    </location>
</feature>
<dbReference type="GO" id="GO:0006986">
    <property type="term" value="P:response to unfolded protein"/>
    <property type="evidence" value="ECO:0007669"/>
    <property type="project" value="InterPro"/>
</dbReference>
<proteinExistence type="predicted"/>
<dbReference type="GO" id="GO:0016020">
    <property type="term" value="C:membrane"/>
    <property type="evidence" value="ECO:0007669"/>
    <property type="project" value="InterPro"/>
</dbReference>
<reference evidence="2" key="1">
    <citation type="submission" date="2021-10" db="EMBL/GenBank/DDBJ databases">
        <title>Tropical sea cucumber genome reveals ecological adaptation and Cuvierian tubules defense mechanism.</title>
        <authorList>
            <person name="Chen T."/>
        </authorList>
    </citation>
    <scope>NUCLEOTIDE SEQUENCE</scope>
    <source>
        <strain evidence="2">Nanhai2018</strain>
        <tissue evidence="2">Muscle</tissue>
    </source>
</reference>
<evidence type="ECO:0000256" key="1">
    <source>
        <dbReference type="SAM" id="Phobius"/>
    </source>
</evidence>
<dbReference type="EMBL" id="JAIZAY010000003">
    <property type="protein sequence ID" value="KAJ8045533.1"/>
    <property type="molecule type" value="Genomic_DNA"/>
</dbReference>
<comment type="caution">
    <text evidence="2">The sequence shown here is derived from an EMBL/GenBank/DDBJ whole genome shotgun (WGS) entry which is preliminary data.</text>
</comment>
<name>A0A9Q1CIV5_HOLLE</name>
<dbReference type="GO" id="GO:0031625">
    <property type="term" value="F:ubiquitin protein ligase binding"/>
    <property type="evidence" value="ECO:0007669"/>
    <property type="project" value="TreeGrafter"/>
</dbReference>
<dbReference type="Proteomes" id="UP001152320">
    <property type="component" value="Chromosome 3"/>
</dbReference>
<keyword evidence="1" id="KW-0472">Membrane</keyword>
<keyword evidence="1" id="KW-1133">Transmembrane helix</keyword>
<protein>
    <submittedName>
        <fullName evidence="2">JNK1/MAPK8-associated membrane protein</fullName>
    </submittedName>
</protein>
<accession>A0A9Q1CIV5</accession>
<keyword evidence="1" id="KW-0812">Transmembrane</keyword>
<dbReference type="AlphaFoldDB" id="A0A9Q1CIV5"/>
<feature type="transmembrane region" description="Helical" evidence="1">
    <location>
        <begin position="150"/>
        <end position="172"/>
    </location>
</feature>
<dbReference type="Pfam" id="PF05571">
    <property type="entry name" value="JAMP"/>
    <property type="match status" value="1"/>
</dbReference>
<evidence type="ECO:0000313" key="2">
    <source>
        <dbReference type="EMBL" id="KAJ8045533.1"/>
    </source>
</evidence>
<keyword evidence="3" id="KW-1185">Reference proteome</keyword>
<dbReference type="PANTHER" id="PTHR12740:SF4">
    <property type="entry name" value="JNK1_MAPK8-ASSOCIATED MEMBRANE PROTEIN"/>
    <property type="match status" value="1"/>
</dbReference>
<sequence>MSSHIQEGQKTCPGLYCGRTELSSENGATNYSECGACPRGMQPNNESICATCDDEMQLYDWLYLGFMGLLPLLLNFFFTEMFAKKANVILLHVSSILEAGLAAIVALLVVDPVGQLNLRTCRVNRLADWYTMFKNPQPSYSVTLQCTQEAVFPLFSIILIYYTFNLALMMLVRPILSYKFCKNLGRNSIYAALYFHPILVLFHAVFAGLVYFSFPYVVTAASLTTHAVHFAVLNIQAYVRCSNLQPPSVHHAGWMVHATIK</sequence>
<dbReference type="GO" id="GO:0036503">
    <property type="term" value="P:ERAD pathway"/>
    <property type="evidence" value="ECO:0007669"/>
    <property type="project" value="TreeGrafter"/>
</dbReference>
<evidence type="ECO:0000313" key="3">
    <source>
        <dbReference type="Proteomes" id="UP001152320"/>
    </source>
</evidence>
<dbReference type="OrthoDB" id="5920264at2759"/>
<gene>
    <name evidence="2" type="ORF">HOLleu_08560</name>
</gene>
<dbReference type="PANTHER" id="PTHR12740">
    <property type="entry name" value="JNK1/MAPK8-ASSOCIATED MEMBRANE PROTEIN"/>
    <property type="match status" value="1"/>
</dbReference>
<dbReference type="InterPro" id="IPR008485">
    <property type="entry name" value="JAMP"/>
</dbReference>
<feature type="transmembrane region" description="Helical" evidence="1">
    <location>
        <begin position="193"/>
        <end position="214"/>
    </location>
</feature>